<reference evidence="7" key="1">
    <citation type="submission" date="2020-07" db="EMBL/GenBank/DDBJ databases">
        <authorList>
            <person name="Nieuwenhuis M."/>
            <person name="Van De Peppel L.J.J."/>
        </authorList>
    </citation>
    <scope>NUCLEOTIDE SEQUENCE</scope>
    <source>
        <strain evidence="7">AP01</strain>
        <tissue evidence="7">Mycelium</tissue>
    </source>
</reference>
<keyword evidence="8" id="KW-1185">Reference proteome</keyword>
<dbReference type="InterPro" id="IPR011009">
    <property type="entry name" value="Kinase-like_dom_sf"/>
</dbReference>
<dbReference type="Gene3D" id="1.10.510.10">
    <property type="entry name" value="Transferase(Phosphotransferase) domain 1"/>
    <property type="match status" value="1"/>
</dbReference>
<evidence type="ECO:0000256" key="5">
    <source>
        <dbReference type="ARBA" id="ARBA00022840"/>
    </source>
</evidence>
<evidence type="ECO:0000256" key="4">
    <source>
        <dbReference type="ARBA" id="ARBA00022777"/>
    </source>
</evidence>
<dbReference type="SUPFAM" id="SSF56112">
    <property type="entry name" value="Protein kinase-like (PK-like)"/>
    <property type="match status" value="1"/>
</dbReference>
<dbReference type="InterPro" id="IPR000719">
    <property type="entry name" value="Prot_kinase_dom"/>
</dbReference>
<dbReference type="GO" id="GO:0005634">
    <property type="term" value="C:nucleus"/>
    <property type="evidence" value="ECO:0007669"/>
    <property type="project" value="TreeGrafter"/>
</dbReference>
<gene>
    <name evidence="7" type="ORF">DXG03_002398</name>
</gene>
<dbReference type="EMBL" id="JABCKV010000017">
    <property type="protein sequence ID" value="KAG5646716.1"/>
    <property type="molecule type" value="Genomic_DNA"/>
</dbReference>
<dbReference type="Proteomes" id="UP000775547">
    <property type="component" value="Unassembled WGS sequence"/>
</dbReference>
<keyword evidence="5" id="KW-0067">ATP-binding</keyword>
<name>A0A9P7GBC2_9AGAR</name>
<evidence type="ECO:0000313" key="8">
    <source>
        <dbReference type="Proteomes" id="UP000775547"/>
    </source>
</evidence>
<dbReference type="InterPro" id="IPR051175">
    <property type="entry name" value="CLK_kinases"/>
</dbReference>
<evidence type="ECO:0000256" key="1">
    <source>
        <dbReference type="ARBA" id="ARBA00022527"/>
    </source>
</evidence>
<proteinExistence type="predicted"/>
<comment type="caution">
    <text evidence="7">The sequence shown here is derived from an EMBL/GenBank/DDBJ whole genome shotgun (WGS) entry which is preliminary data.</text>
</comment>
<dbReference type="GO" id="GO:0004674">
    <property type="term" value="F:protein serine/threonine kinase activity"/>
    <property type="evidence" value="ECO:0007669"/>
    <property type="project" value="UniProtKB-KW"/>
</dbReference>
<dbReference type="PROSITE" id="PS50011">
    <property type="entry name" value="PROTEIN_KINASE_DOM"/>
    <property type="match status" value="1"/>
</dbReference>
<reference evidence="7" key="2">
    <citation type="submission" date="2021-10" db="EMBL/GenBank/DDBJ databases">
        <title>Phylogenomics reveals ancestral predisposition of the termite-cultivated fungus Termitomyces towards a domesticated lifestyle.</title>
        <authorList>
            <person name="Auxier B."/>
            <person name="Grum-Grzhimaylo A."/>
            <person name="Cardenas M.E."/>
            <person name="Lodge J.D."/>
            <person name="Laessoe T."/>
            <person name="Pedersen O."/>
            <person name="Smith M.E."/>
            <person name="Kuyper T.W."/>
            <person name="Franco-Molano E.A."/>
            <person name="Baroni T.J."/>
            <person name="Aanen D.K."/>
        </authorList>
    </citation>
    <scope>NUCLEOTIDE SEQUENCE</scope>
    <source>
        <strain evidence="7">AP01</strain>
        <tissue evidence="7">Mycelium</tissue>
    </source>
</reference>
<evidence type="ECO:0000256" key="2">
    <source>
        <dbReference type="ARBA" id="ARBA00022679"/>
    </source>
</evidence>
<dbReference type="AlphaFoldDB" id="A0A9P7GBC2"/>
<feature type="domain" description="Protein kinase" evidence="6">
    <location>
        <begin position="1"/>
        <end position="203"/>
    </location>
</feature>
<keyword evidence="3" id="KW-0547">Nucleotide-binding</keyword>
<dbReference type="Pfam" id="PF00069">
    <property type="entry name" value="Pkinase"/>
    <property type="match status" value="1"/>
</dbReference>
<dbReference type="GO" id="GO:0005524">
    <property type="term" value="F:ATP binding"/>
    <property type="evidence" value="ECO:0007669"/>
    <property type="project" value="UniProtKB-KW"/>
</dbReference>
<sequence>MLVEPIQSDKISHSSLLQESTIITDFGQSYVAACPPPLFKAGTIVNYASPETRFERRAGFEADIWTLACVIFELRAGFSLFESFLGGDTEVLIQTVDTLGRLPDPWWGAFAHHSHWFEEDGRPKSKRQDRLVTAHKSSIRMKLLEIGKREGTPYPYDRSMVEKSGVRLTEEEIDLLEDLLQKMLKYIPEERIRIQDVIRHPWFTM</sequence>
<keyword evidence="1" id="KW-0723">Serine/threonine-protein kinase</keyword>
<evidence type="ECO:0000313" key="7">
    <source>
        <dbReference type="EMBL" id="KAG5646716.1"/>
    </source>
</evidence>
<keyword evidence="2" id="KW-0808">Transferase</keyword>
<evidence type="ECO:0000259" key="6">
    <source>
        <dbReference type="PROSITE" id="PS50011"/>
    </source>
</evidence>
<dbReference type="PANTHER" id="PTHR45646:SF11">
    <property type="entry name" value="SERINE_THREONINE-PROTEIN KINASE DOA"/>
    <property type="match status" value="1"/>
</dbReference>
<dbReference type="PANTHER" id="PTHR45646">
    <property type="entry name" value="SERINE/THREONINE-PROTEIN KINASE DOA-RELATED"/>
    <property type="match status" value="1"/>
</dbReference>
<dbReference type="OrthoDB" id="5979581at2759"/>
<keyword evidence="4" id="KW-0418">Kinase</keyword>
<evidence type="ECO:0000256" key="3">
    <source>
        <dbReference type="ARBA" id="ARBA00022741"/>
    </source>
</evidence>
<protein>
    <recommendedName>
        <fullName evidence="6">Protein kinase domain-containing protein</fullName>
    </recommendedName>
</protein>
<accession>A0A9P7GBC2</accession>
<organism evidence="7 8">
    <name type="scientific">Asterophora parasitica</name>
    <dbReference type="NCBI Taxonomy" id="117018"/>
    <lineage>
        <taxon>Eukaryota</taxon>
        <taxon>Fungi</taxon>
        <taxon>Dikarya</taxon>
        <taxon>Basidiomycota</taxon>
        <taxon>Agaricomycotina</taxon>
        <taxon>Agaricomycetes</taxon>
        <taxon>Agaricomycetidae</taxon>
        <taxon>Agaricales</taxon>
        <taxon>Tricholomatineae</taxon>
        <taxon>Lyophyllaceae</taxon>
        <taxon>Asterophora</taxon>
    </lineage>
</organism>